<dbReference type="Proteomes" id="UP000250235">
    <property type="component" value="Unassembled WGS sequence"/>
</dbReference>
<feature type="region of interest" description="Disordered" evidence="1">
    <location>
        <begin position="1"/>
        <end position="23"/>
    </location>
</feature>
<gene>
    <name evidence="2" type="ORF">F511_21551</name>
</gene>
<protein>
    <submittedName>
        <fullName evidence="2">Uncharacterized protein</fullName>
    </submittedName>
</protein>
<proteinExistence type="predicted"/>
<organism evidence="2 3">
    <name type="scientific">Dorcoceras hygrometricum</name>
    <dbReference type="NCBI Taxonomy" id="472368"/>
    <lineage>
        <taxon>Eukaryota</taxon>
        <taxon>Viridiplantae</taxon>
        <taxon>Streptophyta</taxon>
        <taxon>Embryophyta</taxon>
        <taxon>Tracheophyta</taxon>
        <taxon>Spermatophyta</taxon>
        <taxon>Magnoliopsida</taxon>
        <taxon>eudicotyledons</taxon>
        <taxon>Gunneridae</taxon>
        <taxon>Pentapetalae</taxon>
        <taxon>asterids</taxon>
        <taxon>lamiids</taxon>
        <taxon>Lamiales</taxon>
        <taxon>Gesneriaceae</taxon>
        <taxon>Didymocarpoideae</taxon>
        <taxon>Trichosporeae</taxon>
        <taxon>Loxocarpinae</taxon>
        <taxon>Dorcoceras</taxon>
    </lineage>
</organism>
<dbReference type="EMBL" id="KQ997612">
    <property type="protein sequence ID" value="KZV43864.1"/>
    <property type="molecule type" value="Genomic_DNA"/>
</dbReference>
<name>A0A2Z7CHB6_9LAMI</name>
<feature type="compositionally biased region" description="Basic and acidic residues" evidence="1">
    <location>
        <begin position="9"/>
        <end position="23"/>
    </location>
</feature>
<evidence type="ECO:0000313" key="3">
    <source>
        <dbReference type="Proteomes" id="UP000250235"/>
    </source>
</evidence>
<sequence length="137" mass="15562">MLESRSNNRSHDKGSLAHPDLVKSEIVKPHQSTPTHESNHAGILMTYLLQAVHLKSDVFQTSISDNTQLKRNTPKQIIPEYDLLKYTYAPRICSKPPDSDQQSTSDLFYLKSENLKFTNRKTTSFKSENPMVNISLG</sequence>
<keyword evidence="3" id="KW-1185">Reference proteome</keyword>
<dbReference type="AlphaFoldDB" id="A0A2Z7CHB6"/>
<accession>A0A2Z7CHB6</accession>
<evidence type="ECO:0000313" key="2">
    <source>
        <dbReference type="EMBL" id="KZV43864.1"/>
    </source>
</evidence>
<reference evidence="2 3" key="1">
    <citation type="journal article" date="2015" name="Proc. Natl. Acad. Sci. U.S.A.">
        <title>The resurrection genome of Boea hygrometrica: A blueprint for survival of dehydration.</title>
        <authorList>
            <person name="Xiao L."/>
            <person name="Yang G."/>
            <person name="Zhang L."/>
            <person name="Yang X."/>
            <person name="Zhao S."/>
            <person name="Ji Z."/>
            <person name="Zhou Q."/>
            <person name="Hu M."/>
            <person name="Wang Y."/>
            <person name="Chen M."/>
            <person name="Xu Y."/>
            <person name="Jin H."/>
            <person name="Xiao X."/>
            <person name="Hu G."/>
            <person name="Bao F."/>
            <person name="Hu Y."/>
            <person name="Wan P."/>
            <person name="Li L."/>
            <person name="Deng X."/>
            <person name="Kuang T."/>
            <person name="Xiang C."/>
            <person name="Zhu J.K."/>
            <person name="Oliver M.J."/>
            <person name="He Y."/>
        </authorList>
    </citation>
    <scope>NUCLEOTIDE SEQUENCE [LARGE SCALE GENOMIC DNA]</scope>
    <source>
        <strain evidence="3">cv. XS01</strain>
    </source>
</reference>
<evidence type="ECO:0000256" key="1">
    <source>
        <dbReference type="SAM" id="MobiDB-lite"/>
    </source>
</evidence>